<evidence type="ECO:0008006" key="4">
    <source>
        <dbReference type="Google" id="ProtNLM"/>
    </source>
</evidence>
<dbReference type="RefSeq" id="WP_230502181.1">
    <property type="nucleotide sequence ID" value="NZ_CAKJTJ010000016.1"/>
</dbReference>
<keyword evidence="3" id="KW-1185">Reference proteome</keyword>
<evidence type="ECO:0000313" key="2">
    <source>
        <dbReference type="EMBL" id="CAG9622055.1"/>
    </source>
</evidence>
<evidence type="ECO:0000313" key="3">
    <source>
        <dbReference type="Proteomes" id="UP000789833"/>
    </source>
</evidence>
<keyword evidence="1" id="KW-0472">Membrane</keyword>
<keyword evidence="1" id="KW-1133">Transmembrane helix</keyword>
<dbReference type="Proteomes" id="UP000789833">
    <property type="component" value="Unassembled WGS sequence"/>
</dbReference>
<feature type="transmembrane region" description="Helical" evidence="1">
    <location>
        <begin position="28"/>
        <end position="43"/>
    </location>
</feature>
<dbReference type="EMBL" id="CAKJTJ010000016">
    <property type="protein sequence ID" value="CAG9622055.1"/>
    <property type="molecule type" value="Genomic_DNA"/>
</dbReference>
<proteinExistence type="predicted"/>
<comment type="caution">
    <text evidence="2">The sequence shown here is derived from an EMBL/GenBank/DDBJ whole genome shotgun (WGS) entry which is preliminary data.</text>
</comment>
<accession>A0ABM8YQ59</accession>
<dbReference type="NCBIfam" id="NF033488">
    <property type="entry name" value="lmo0937_fam_TM"/>
    <property type="match status" value="1"/>
</dbReference>
<organism evidence="2 3">
    <name type="scientific">Sutcliffiella rhizosphaerae</name>
    <dbReference type="NCBI Taxonomy" id="2880967"/>
    <lineage>
        <taxon>Bacteria</taxon>
        <taxon>Bacillati</taxon>
        <taxon>Bacillota</taxon>
        <taxon>Bacilli</taxon>
        <taxon>Bacillales</taxon>
        <taxon>Bacillaceae</taxon>
        <taxon>Sutcliffiella</taxon>
    </lineage>
</organism>
<reference evidence="2 3" key="1">
    <citation type="submission" date="2021-10" db="EMBL/GenBank/DDBJ databases">
        <authorList>
            <person name="Criscuolo A."/>
        </authorList>
    </citation>
    <scope>NUCLEOTIDE SEQUENCE [LARGE SCALE GENOMIC DNA]</scope>
    <source>
        <strain evidence="3">CIP 111883</strain>
    </source>
</reference>
<evidence type="ECO:0000256" key="1">
    <source>
        <dbReference type="SAM" id="Phobius"/>
    </source>
</evidence>
<dbReference type="Pfam" id="PF18919">
    <property type="entry name" value="DUF5670"/>
    <property type="match status" value="1"/>
</dbReference>
<gene>
    <name evidence="2" type="ORF">BACCIP111883_02846</name>
</gene>
<sequence length="47" mass="5324">MLWTIFVVLLVLWLLGFAMEIGGGLIHILLVLALLSIIFNLFGRRRA</sequence>
<keyword evidence="1" id="KW-0812">Transmembrane</keyword>
<dbReference type="InterPro" id="IPR043727">
    <property type="entry name" value="Lmo0937-like"/>
</dbReference>
<name>A0ABM8YQ59_9BACI</name>
<protein>
    <recommendedName>
        <fullName evidence="4">Lmo0937 family membrane protein</fullName>
    </recommendedName>
</protein>